<dbReference type="AlphaFoldDB" id="A0AAW9NY87"/>
<keyword evidence="2" id="KW-0548">Nucleotidyltransferase</keyword>
<dbReference type="Proteomes" id="UP001344888">
    <property type="component" value="Unassembled WGS sequence"/>
</dbReference>
<dbReference type="Pfam" id="PF00990">
    <property type="entry name" value="GGDEF"/>
    <property type="match status" value="1"/>
</dbReference>
<dbReference type="PANTHER" id="PTHR45138:SF9">
    <property type="entry name" value="DIGUANYLATE CYCLASE DGCM-RELATED"/>
    <property type="match status" value="1"/>
</dbReference>
<feature type="domain" description="GGDEF" evidence="1">
    <location>
        <begin position="492"/>
        <end position="620"/>
    </location>
</feature>
<dbReference type="CDD" id="cd01949">
    <property type="entry name" value="GGDEF"/>
    <property type="match status" value="1"/>
</dbReference>
<dbReference type="NCBIfam" id="TIGR00254">
    <property type="entry name" value="GGDEF"/>
    <property type="match status" value="1"/>
</dbReference>
<keyword evidence="2" id="KW-0808">Transferase</keyword>
<dbReference type="InterPro" id="IPR050469">
    <property type="entry name" value="Diguanylate_Cyclase"/>
</dbReference>
<dbReference type="Gene3D" id="3.30.450.40">
    <property type="match status" value="2"/>
</dbReference>
<dbReference type="GO" id="GO:1902201">
    <property type="term" value="P:negative regulation of bacterial-type flagellum-dependent cell motility"/>
    <property type="evidence" value="ECO:0007669"/>
    <property type="project" value="TreeGrafter"/>
</dbReference>
<comment type="caution">
    <text evidence="2">The sequence shown here is derived from an EMBL/GenBank/DDBJ whole genome shotgun (WGS) entry which is preliminary data.</text>
</comment>
<dbReference type="SMART" id="SM00267">
    <property type="entry name" value="GGDEF"/>
    <property type="match status" value="1"/>
</dbReference>
<evidence type="ECO:0000313" key="2">
    <source>
        <dbReference type="EMBL" id="MEC1180371.1"/>
    </source>
</evidence>
<dbReference type="InterPro" id="IPR000160">
    <property type="entry name" value="GGDEF_dom"/>
</dbReference>
<dbReference type="EMBL" id="JARSFG010000028">
    <property type="protein sequence ID" value="MEC1180371.1"/>
    <property type="molecule type" value="Genomic_DNA"/>
</dbReference>
<dbReference type="Gene3D" id="3.30.70.270">
    <property type="match status" value="1"/>
</dbReference>
<dbReference type="InterPro" id="IPR029016">
    <property type="entry name" value="GAF-like_dom_sf"/>
</dbReference>
<dbReference type="PANTHER" id="PTHR45138">
    <property type="entry name" value="REGULATORY COMPONENTS OF SENSORY TRANSDUCTION SYSTEM"/>
    <property type="match status" value="1"/>
</dbReference>
<evidence type="ECO:0000313" key="3">
    <source>
        <dbReference type="Proteomes" id="UP001344888"/>
    </source>
</evidence>
<dbReference type="SUPFAM" id="SSF55781">
    <property type="entry name" value="GAF domain-like"/>
    <property type="match status" value="2"/>
</dbReference>
<dbReference type="GO" id="GO:0052621">
    <property type="term" value="F:diguanylate cyclase activity"/>
    <property type="evidence" value="ECO:0007669"/>
    <property type="project" value="UniProtKB-EC"/>
</dbReference>
<accession>A0AAW9NY87</accession>
<proteinExistence type="predicted"/>
<reference evidence="2 3" key="1">
    <citation type="submission" date="2023-03" db="EMBL/GenBank/DDBJ databases">
        <title>Bacillus Genome Sequencing.</title>
        <authorList>
            <person name="Dunlap C."/>
        </authorList>
    </citation>
    <scope>NUCLEOTIDE SEQUENCE [LARGE SCALE GENOMIC DNA]</scope>
    <source>
        <strain evidence="2 3">B-59205</strain>
    </source>
</reference>
<sequence>MIFDYQQKLIEIKSDLMDFYINSNNELENLNGFVSLINKLLKKHFLITNCIFFKWTDDLFEPVQNVDVDMNVSNIFSTSLQSHFKQQPLVPIPPTLKKEKGLEQMTHMLLLKIQDENPNGILIFQDSSQCHFFDNLEFVEEFVLLLSEVVRMKIESINIRLNELQYRKLYDIANLFHSTMDVDAILQNVLTIIKANFPNLKVELILSNNQDQKTKVDIKQFDYLSERATTIEAFLSGEMTSEHIPELSCYLLNAPIKGQQATYGILQVTVQSEYIITASEREFIQVLAQASGNALENAKLYHQSSRLISDLQLINETSHRLNMRLDIDEMLLFLQKQLIKSFKPMELCFVFKENEQFAITSACTDIFKTTQGSMYVQHVEKHFSHSQDPLFIADFRRIIENQHIEFRSIMAIPMIVEERINGFSIVMHSEPYFFSFDSFKLMQSLIHHSSLAIANSKLRYQLQEMVDKDHLTGLYARSYLDHFVEKSLQEDSSGMFLLIDIDNFKHINDTFGHQVGDNILKQIGVQLQLVVRGRGICARWGGEEMSIYIPNICNKEALLVAEMLVKSIPNVTEPRVTISAGLITWGEEDKPEFQSLFLHADTALYSAKNSGKNQFCIFHHSMQLQH</sequence>
<dbReference type="GO" id="GO:0005886">
    <property type="term" value="C:plasma membrane"/>
    <property type="evidence" value="ECO:0007669"/>
    <property type="project" value="TreeGrafter"/>
</dbReference>
<organism evidence="2 3">
    <name type="scientific">Metasolibacillus meyeri</name>
    <dbReference type="NCBI Taxonomy" id="1071052"/>
    <lineage>
        <taxon>Bacteria</taxon>
        <taxon>Bacillati</taxon>
        <taxon>Bacillota</taxon>
        <taxon>Bacilli</taxon>
        <taxon>Bacillales</taxon>
        <taxon>Caryophanaceae</taxon>
        <taxon>Metasolibacillus</taxon>
    </lineage>
</organism>
<evidence type="ECO:0000259" key="1">
    <source>
        <dbReference type="PROSITE" id="PS50887"/>
    </source>
</evidence>
<dbReference type="EC" id="2.7.7.65" evidence="2"/>
<name>A0AAW9NY87_9BACL</name>
<dbReference type="GO" id="GO:0043709">
    <property type="term" value="P:cell adhesion involved in single-species biofilm formation"/>
    <property type="evidence" value="ECO:0007669"/>
    <property type="project" value="TreeGrafter"/>
</dbReference>
<dbReference type="SUPFAM" id="SSF55073">
    <property type="entry name" value="Nucleotide cyclase"/>
    <property type="match status" value="1"/>
</dbReference>
<gene>
    <name evidence="2" type="ORF">P9B03_17895</name>
</gene>
<dbReference type="PROSITE" id="PS50887">
    <property type="entry name" value="GGDEF"/>
    <property type="match status" value="1"/>
</dbReference>
<keyword evidence="3" id="KW-1185">Reference proteome</keyword>
<dbReference type="InterPro" id="IPR029787">
    <property type="entry name" value="Nucleotide_cyclase"/>
</dbReference>
<protein>
    <submittedName>
        <fullName evidence="2">Diguanylate cyclase</fullName>
        <ecNumber evidence="2">2.7.7.65</ecNumber>
    </submittedName>
</protein>
<dbReference type="RefSeq" id="WP_326124940.1">
    <property type="nucleotide sequence ID" value="NZ_JARSFG010000028.1"/>
</dbReference>
<dbReference type="InterPro" id="IPR043128">
    <property type="entry name" value="Rev_trsase/Diguanyl_cyclase"/>
</dbReference>